<name>T1EZ32_HELRO</name>
<protein>
    <submittedName>
        <fullName evidence="2 3">Uncharacterized protein</fullName>
    </submittedName>
</protein>
<dbReference type="RefSeq" id="XP_009010927.1">
    <property type="nucleotide sequence ID" value="XM_009012679.1"/>
</dbReference>
<sequence>MDSSTEENKKSNIDDDSTDSGGVLPGDYVYNVFDIFPSSKTLNKKISKSTPKDQYDVFTTEDVKNVDNFLDVVNADKLARLGPENSDLNGLQSTMGILAELNRLEREKKIYSPAFYSCLHLCNEFRKKINRSSRCNVNCNFVKSY</sequence>
<keyword evidence="4" id="KW-1185">Reference proteome</keyword>
<dbReference type="EMBL" id="KB095858">
    <property type="protein sequence ID" value="ESO10658.1"/>
    <property type="molecule type" value="Genomic_DNA"/>
</dbReference>
<organism evidence="3 4">
    <name type="scientific">Helobdella robusta</name>
    <name type="common">Californian leech</name>
    <dbReference type="NCBI Taxonomy" id="6412"/>
    <lineage>
        <taxon>Eukaryota</taxon>
        <taxon>Metazoa</taxon>
        <taxon>Spiralia</taxon>
        <taxon>Lophotrochozoa</taxon>
        <taxon>Annelida</taxon>
        <taxon>Clitellata</taxon>
        <taxon>Hirudinea</taxon>
        <taxon>Rhynchobdellida</taxon>
        <taxon>Glossiphoniidae</taxon>
        <taxon>Helobdella</taxon>
    </lineage>
</organism>
<feature type="region of interest" description="Disordered" evidence="1">
    <location>
        <begin position="1"/>
        <end position="20"/>
    </location>
</feature>
<dbReference type="EMBL" id="AMQM01002698">
    <property type="status" value="NOT_ANNOTATED_CDS"/>
    <property type="molecule type" value="Genomic_DNA"/>
</dbReference>
<dbReference type="EnsemblMetazoa" id="HelroT167165">
    <property type="protein sequence ID" value="HelroP167165"/>
    <property type="gene ID" value="HelroG167165"/>
</dbReference>
<gene>
    <name evidence="3" type="primary">20201832</name>
    <name evidence="2" type="ORF">HELRODRAFT_167165</name>
</gene>
<evidence type="ECO:0000256" key="1">
    <source>
        <dbReference type="SAM" id="MobiDB-lite"/>
    </source>
</evidence>
<reference evidence="4" key="1">
    <citation type="submission" date="2012-12" db="EMBL/GenBank/DDBJ databases">
        <authorList>
            <person name="Hellsten U."/>
            <person name="Grimwood J."/>
            <person name="Chapman J.A."/>
            <person name="Shapiro H."/>
            <person name="Aerts A."/>
            <person name="Otillar R.P."/>
            <person name="Terry A.Y."/>
            <person name="Boore J.L."/>
            <person name="Simakov O."/>
            <person name="Marletaz F."/>
            <person name="Cho S.-J."/>
            <person name="Edsinger-Gonzales E."/>
            <person name="Havlak P."/>
            <person name="Kuo D.-H."/>
            <person name="Larsson T."/>
            <person name="Lv J."/>
            <person name="Arendt D."/>
            <person name="Savage R."/>
            <person name="Osoegawa K."/>
            <person name="de Jong P."/>
            <person name="Lindberg D.R."/>
            <person name="Seaver E.C."/>
            <person name="Weisblat D.A."/>
            <person name="Putnam N.H."/>
            <person name="Grigoriev I.V."/>
            <person name="Rokhsar D.S."/>
        </authorList>
    </citation>
    <scope>NUCLEOTIDE SEQUENCE</scope>
</reference>
<dbReference type="KEGG" id="hro:HELRODRAFT_167165"/>
<dbReference type="AlphaFoldDB" id="T1EZ32"/>
<dbReference type="HOGENOM" id="CLU_1788934_0_0_1"/>
<dbReference type="GeneID" id="20201832"/>
<feature type="compositionally biased region" description="Basic and acidic residues" evidence="1">
    <location>
        <begin position="1"/>
        <end position="13"/>
    </location>
</feature>
<dbReference type="CTD" id="20201832"/>
<reference evidence="2 4" key="2">
    <citation type="journal article" date="2013" name="Nature">
        <title>Insights into bilaterian evolution from three spiralian genomes.</title>
        <authorList>
            <person name="Simakov O."/>
            <person name="Marletaz F."/>
            <person name="Cho S.J."/>
            <person name="Edsinger-Gonzales E."/>
            <person name="Havlak P."/>
            <person name="Hellsten U."/>
            <person name="Kuo D.H."/>
            <person name="Larsson T."/>
            <person name="Lv J."/>
            <person name="Arendt D."/>
            <person name="Savage R."/>
            <person name="Osoegawa K."/>
            <person name="de Jong P."/>
            <person name="Grimwood J."/>
            <person name="Chapman J.A."/>
            <person name="Shapiro H."/>
            <person name="Aerts A."/>
            <person name="Otillar R.P."/>
            <person name="Terry A.Y."/>
            <person name="Boore J.L."/>
            <person name="Grigoriev I.V."/>
            <person name="Lindberg D.R."/>
            <person name="Seaver E.C."/>
            <person name="Weisblat D.A."/>
            <person name="Putnam N.H."/>
            <person name="Rokhsar D.S."/>
        </authorList>
    </citation>
    <scope>NUCLEOTIDE SEQUENCE</scope>
</reference>
<accession>T1EZ32</accession>
<dbReference type="Proteomes" id="UP000015101">
    <property type="component" value="Unassembled WGS sequence"/>
</dbReference>
<dbReference type="InParanoid" id="T1EZ32"/>
<evidence type="ECO:0000313" key="3">
    <source>
        <dbReference type="EnsemblMetazoa" id="HelroP167165"/>
    </source>
</evidence>
<proteinExistence type="predicted"/>
<reference evidence="3" key="3">
    <citation type="submission" date="2015-06" db="UniProtKB">
        <authorList>
            <consortium name="EnsemblMetazoa"/>
        </authorList>
    </citation>
    <scope>IDENTIFICATION</scope>
</reference>
<evidence type="ECO:0000313" key="4">
    <source>
        <dbReference type="Proteomes" id="UP000015101"/>
    </source>
</evidence>
<evidence type="ECO:0000313" key="2">
    <source>
        <dbReference type="EMBL" id="ESO10658.1"/>
    </source>
</evidence>